<organism evidence="1 2">
    <name type="scientific">Hyphococcus flavus</name>
    <dbReference type="NCBI Taxonomy" id="1866326"/>
    <lineage>
        <taxon>Bacteria</taxon>
        <taxon>Pseudomonadati</taxon>
        <taxon>Pseudomonadota</taxon>
        <taxon>Alphaproteobacteria</taxon>
        <taxon>Parvularculales</taxon>
        <taxon>Parvularculaceae</taxon>
        <taxon>Hyphococcus</taxon>
    </lineage>
</organism>
<reference evidence="1" key="1">
    <citation type="submission" date="2023-02" db="EMBL/GenBank/DDBJ databases">
        <title>Genome sequence of Hyphococcus flavus.</title>
        <authorList>
            <person name="Rong J.-C."/>
            <person name="Zhao Q."/>
            <person name="Yi M."/>
            <person name="Wu J.-Y."/>
        </authorList>
    </citation>
    <scope>NUCLEOTIDE SEQUENCE</scope>
    <source>
        <strain evidence="1">MCCC 1K03223</strain>
    </source>
</reference>
<evidence type="ECO:0000313" key="1">
    <source>
        <dbReference type="EMBL" id="WDI32126.1"/>
    </source>
</evidence>
<dbReference type="KEGG" id="hfl:PUV54_02835"/>
<dbReference type="Proteomes" id="UP001214043">
    <property type="component" value="Chromosome"/>
</dbReference>
<dbReference type="EMBL" id="CP118166">
    <property type="protein sequence ID" value="WDI32126.1"/>
    <property type="molecule type" value="Genomic_DNA"/>
</dbReference>
<sequence>MLKITLIALLLAQSDAARPFYDEHLLPEESIFTDRDFRLSAFGGPFSLDFEHYMHYEEHVARVLHDAFRFEIVARVLAYPSFKSEFAIALELKDEKYRILLFEPSVQLRHFDELEIMQEKAETEELASYQKYLDDQNIELPETREQVEISQCEISISNELGAKLYSLWSEMLFRTRYPDLRPASPDAEPALLDLAIDGTSYHFSFEYPGFTLAGRIHSPREDSTTGRFVDITETMKSACLQPDNITILTNIEQRIDALMATLSETDF</sequence>
<keyword evidence="2" id="KW-1185">Reference proteome</keyword>
<dbReference type="AlphaFoldDB" id="A0AAF0CF31"/>
<proteinExistence type="predicted"/>
<name>A0AAF0CF31_9PROT</name>
<gene>
    <name evidence="1" type="ORF">PUV54_02835</name>
</gene>
<accession>A0AAF0CF31</accession>
<protein>
    <submittedName>
        <fullName evidence="1">Uncharacterized protein</fullName>
    </submittedName>
</protein>
<dbReference type="RefSeq" id="WP_274494017.1">
    <property type="nucleotide sequence ID" value="NZ_CP118166.1"/>
</dbReference>
<evidence type="ECO:0000313" key="2">
    <source>
        <dbReference type="Proteomes" id="UP001214043"/>
    </source>
</evidence>